<dbReference type="AlphaFoldDB" id="A0A9D3AE38"/>
<sequence length="79" mass="8842">MGFAGASSFPEGEGGALCRLSLVQGKRRFLATKPRSGTLRRSFGVLWPAPILPIWAFFVREHFFPLRWGGFRARTRFGG</sequence>
<gene>
    <name evidence="1" type="ORF">K8V16_10505</name>
</gene>
<evidence type="ECO:0000313" key="2">
    <source>
        <dbReference type="Proteomes" id="UP000789325"/>
    </source>
</evidence>
<organism evidence="1 2">
    <name type="scientific">Rubneribacter badeniensis</name>
    <dbReference type="NCBI Taxonomy" id="2070688"/>
    <lineage>
        <taxon>Bacteria</taxon>
        <taxon>Bacillati</taxon>
        <taxon>Actinomycetota</taxon>
        <taxon>Coriobacteriia</taxon>
        <taxon>Eggerthellales</taxon>
        <taxon>Eggerthellaceae</taxon>
        <taxon>Rubneribacter</taxon>
    </lineage>
</organism>
<dbReference type="EMBL" id="DYZL01000208">
    <property type="protein sequence ID" value="HJH44207.1"/>
    <property type="molecule type" value="Genomic_DNA"/>
</dbReference>
<name>A0A9D3AE38_9ACTN</name>
<proteinExistence type="predicted"/>
<reference evidence="1" key="1">
    <citation type="journal article" date="2021" name="PeerJ">
        <title>Extensive microbial diversity within the chicken gut microbiome revealed by metagenomics and culture.</title>
        <authorList>
            <person name="Gilroy R."/>
            <person name="Ravi A."/>
            <person name="Getino M."/>
            <person name="Pursley I."/>
            <person name="Horton D.L."/>
            <person name="Alikhan N.F."/>
            <person name="Baker D."/>
            <person name="Gharbi K."/>
            <person name="Hall N."/>
            <person name="Watson M."/>
            <person name="Adriaenssens E.M."/>
            <person name="Foster-Nyarko E."/>
            <person name="Jarju S."/>
            <person name="Secka A."/>
            <person name="Antonio M."/>
            <person name="Oren A."/>
            <person name="Chaudhuri R.R."/>
            <person name="La Ragione R."/>
            <person name="Hildebrand F."/>
            <person name="Pallen M.J."/>
        </authorList>
    </citation>
    <scope>NUCLEOTIDE SEQUENCE</scope>
    <source>
        <strain evidence="1">USAMLcec12-2067</strain>
    </source>
</reference>
<evidence type="ECO:0000313" key="1">
    <source>
        <dbReference type="EMBL" id="HJH44207.1"/>
    </source>
</evidence>
<feature type="non-terminal residue" evidence="1">
    <location>
        <position position="79"/>
    </location>
</feature>
<reference evidence="1" key="2">
    <citation type="submission" date="2021-09" db="EMBL/GenBank/DDBJ databases">
        <authorList>
            <person name="Gilroy R."/>
        </authorList>
    </citation>
    <scope>NUCLEOTIDE SEQUENCE</scope>
    <source>
        <strain evidence="1">USAMLcec12-2067</strain>
    </source>
</reference>
<accession>A0A9D3AE38</accession>
<comment type="caution">
    <text evidence="1">The sequence shown here is derived from an EMBL/GenBank/DDBJ whole genome shotgun (WGS) entry which is preliminary data.</text>
</comment>
<dbReference type="Proteomes" id="UP000789325">
    <property type="component" value="Unassembled WGS sequence"/>
</dbReference>
<protein>
    <submittedName>
        <fullName evidence="1">Uncharacterized protein</fullName>
    </submittedName>
</protein>